<evidence type="ECO:0000313" key="10">
    <source>
        <dbReference type="Proteomes" id="UP001500751"/>
    </source>
</evidence>
<feature type="transmembrane region" description="Helical" evidence="7">
    <location>
        <begin position="68"/>
        <end position="84"/>
    </location>
</feature>
<gene>
    <name evidence="9" type="ORF">GCM10009839_01580</name>
</gene>
<proteinExistence type="predicted"/>
<keyword evidence="6 7" id="KW-0472">Membrane</keyword>
<dbReference type="PANTHER" id="PTHR42718">
    <property type="entry name" value="MAJOR FACILITATOR SUPERFAMILY MULTIDRUG TRANSPORTER MFSC"/>
    <property type="match status" value="1"/>
</dbReference>
<dbReference type="PANTHER" id="PTHR42718:SF46">
    <property type="entry name" value="BLR6921 PROTEIN"/>
    <property type="match status" value="1"/>
</dbReference>
<organism evidence="9 10">
    <name type="scientific">Catenulispora yoronensis</name>
    <dbReference type="NCBI Taxonomy" id="450799"/>
    <lineage>
        <taxon>Bacteria</taxon>
        <taxon>Bacillati</taxon>
        <taxon>Actinomycetota</taxon>
        <taxon>Actinomycetes</taxon>
        <taxon>Catenulisporales</taxon>
        <taxon>Catenulisporaceae</taxon>
        <taxon>Catenulispora</taxon>
    </lineage>
</organism>
<protein>
    <submittedName>
        <fullName evidence="9">MFS transporter</fullName>
    </submittedName>
</protein>
<evidence type="ECO:0000256" key="5">
    <source>
        <dbReference type="ARBA" id="ARBA00022989"/>
    </source>
</evidence>
<feature type="domain" description="Major facilitator superfamily (MFS) profile" evidence="8">
    <location>
        <begin position="30"/>
        <end position="486"/>
    </location>
</feature>
<dbReference type="NCBIfam" id="TIGR00711">
    <property type="entry name" value="efflux_EmrB"/>
    <property type="match status" value="1"/>
</dbReference>
<dbReference type="CDD" id="cd17321">
    <property type="entry name" value="MFS_MMR_MDR_like"/>
    <property type="match status" value="1"/>
</dbReference>
<keyword evidence="2" id="KW-0813">Transport</keyword>
<reference evidence="9 10" key="1">
    <citation type="journal article" date="2019" name="Int. J. Syst. Evol. Microbiol.">
        <title>The Global Catalogue of Microorganisms (GCM) 10K type strain sequencing project: providing services to taxonomists for standard genome sequencing and annotation.</title>
        <authorList>
            <consortium name="The Broad Institute Genomics Platform"/>
            <consortium name="The Broad Institute Genome Sequencing Center for Infectious Disease"/>
            <person name="Wu L."/>
            <person name="Ma J."/>
        </authorList>
    </citation>
    <scope>NUCLEOTIDE SEQUENCE [LARGE SCALE GENOMIC DNA]</scope>
    <source>
        <strain evidence="9 10">JCM 16014</strain>
    </source>
</reference>
<dbReference type="InterPro" id="IPR036259">
    <property type="entry name" value="MFS_trans_sf"/>
</dbReference>
<feature type="transmembrane region" description="Helical" evidence="7">
    <location>
        <begin position="380"/>
        <end position="404"/>
    </location>
</feature>
<keyword evidence="3" id="KW-1003">Cell membrane</keyword>
<feature type="transmembrane region" description="Helical" evidence="7">
    <location>
        <begin position="462"/>
        <end position="482"/>
    </location>
</feature>
<feature type="transmembrane region" description="Helical" evidence="7">
    <location>
        <begin position="425"/>
        <end position="442"/>
    </location>
</feature>
<evidence type="ECO:0000259" key="8">
    <source>
        <dbReference type="PROSITE" id="PS50850"/>
    </source>
</evidence>
<dbReference type="PROSITE" id="PS50850">
    <property type="entry name" value="MFS"/>
    <property type="match status" value="1"/>
</dbReference>
<feature type="transmembrane region" description="Helical" evidence="7">
    <location>
        <begin position="249"/>
        <end position="265"/>
    </location>
</feature>
<feature type="transmembrane region" description="Helical" evidence="7">
    <location>
        <begin position="351"/>
        <end position="368"/>
    </location>
</feature>
<dbReference type="RefSeq" id="WP_344663488.1">
    <property type="nucleotide sequence ID" value="NZ_BAAAQN010000001.1"/>
</dbReference>
<dbReference type="SUPFAM" id="SSF103473">
    <property type="entry name" value="MFS general substrate transporter"/>
    <property type="match status" value="1"/>
</dbReference>
<evidence type="ECO:0000256" key="6">
    <source>
        <dbReference type="ARBA" id="ARBA00023136"/>
    </source>
</evidence>
<dbReference type="EMBL" id="BAAAQN010000001">
    <property type="protein sequence ID" value="GAA2011218.1"/>
    <property type="molecule type" value="Genomic_DNA"/>
</dbReference>
<dbReference type="Gene3D" id="1.20.1720.10">
    <property type="entry name" value="Multidrug resistance protein D"/>
    <property type="match status" value="1"/>
</dbReference>
<feature type="transmembrane region" description="Helical" evidence="7">
    <location>
        <begin position="126"/>
        <end position="146"/>
    </location>
</feature>
<keyword evidence="4 7" id="KW-0812">Transmembrane</keyword>
<dbReference type="InterPro" id="IPR011701">
    <property type="entry name" value="MFS"/>
</dbReference>
<accession>A0ABN2TJ26</accession>
<dbReference type="Gene3D" id="1.20.1250.20">
    <property type="entry name" value="MFS general substrate transporter like domains"/>
    <property type="match status" value="1"/>
</dbReference>
<evidence type="ECO:0000256" key="2">
    <source>
        <dbReference type="ARBA" id="ARBA00022448"/>
    </source>
</evidence>
<feature type="transmembrane region" description="Helical" evidence="7">
    <location>
        <begin position="96"/>
        <end position="114"/>
    </location>
</feature>
<feature type="transmembrane region" description="Helical" evidence="7">
    <location>
        <begin position="286"/>
        <end position="307"/>
    </location>
</feature>
<feature type="transmembrane region" description="Helical" evidence="7">
    <location>
        <begin position="28"/>
        <end position="48"/>
    </location>
</feature>
<dbReference type="Proteomes" id="UP001500751">
    <property type="component" value="Unassembled WGS sequence"/>
</dbReference>
<feature type="transmembrane region" description="Helical" evidence="7">
    <location>
        <begin position="158"/>
        <end position="179"/>
    </location>
</feature>
<dbReference type="Pfam" id="PF07690">
    <property type="entry name" value="MFS_1"/>
    <property type="match status" value="1"/>
</dbReference>
<evidence type="ECO:0000313" key="9">
    <source>
        <dbReference type="EMBL" id="GAA2011218.1"/>
    </source>
</evidence>
<dbReference type="InterPro" id="IPR020846">
    <property type="entry name" value="MFS_dom"/>
</dbReference>
<keyword evidence="10" id="KW-1185">Reference proteome</keyword>
<dbReference type="InterPro" id="IPR004638">
    <property type="entry name" value="EmrB-like"/>
</dbReference>
<evidence type="ECO:0000256" key="3">
    <source>
        <dbReference type="ARBA" id="ARBA00022475"/>
    </source>
</evidence>
<comment type="caution">
    <text evidence="9">The sequence shown here is derived from an EMBL/GenBank/DDBJ whole genome shotgun (WGS) entry which is preliminary data.</text>
</comment>
<evidence type="ECO:0000256" key="7">
    <source>
        <dbReference type="SAM" id="Phobius"/>
    </source>
</evidence>
<feature type="transmembrane region" description="Helical" evidence="7">
    <location>
        <begin position="185"/>
        <end position="205"/>
    </location>
</feature>
<keyword evidence="5 7" id="KW-1133">Transmembrane helix</keyword>
<evidence type="ECO:0000256" key="1">
    <source>
        <dbReference type="ARBA" id="ARBA00004651"/>
    </source>
</evidence>
<evidence type="ECO:0000256" key="4">
    <source>
        <dbReference type="ARBA" id="ARBA00022692"/>
    </source>
</evidence>
<comment type="subcellular location">
    <subcellularLocation>
        <location evidence="1">Cell membrane</location>
        <topology evidence="1">Multi-pass membrane protein</topology>
    </subcellularLocation>
</comment>
<name>A0ABN2TJ26_9ACTN</name>
<feature type="transmembrane region" description="Helical" evidence="7">
    <location>
        <begin position="217"/>
        <end position="237"/>
    </location>
</feature>
<sequence>MALDKTGGTPPAAPAPDDDGFRWGGTHVVVLIVVCLALLLELIDISVVNLALPTIKTDLGFSQDDLQWVVNAYTVLFGGFLLLGGRTGDLVGAWRVFQIGLVVFMGASLASGLAQDGGTLVATRAVQGIAAAFVSPMTLAIIASVFPEGKHRNKAVGIWGATAGISTALGVILGGVIVNEWGWRWIFYINLPLGLVMLALTVRYFNADRPERGNRNFDVVGAVTATAGLSLLAYAVVQTDSHSWGSARTLGLLAGSAVLLGWFGVHESRFATEPLFPFSLLRNRTVSGANLVQTLFGGAMFSMLFLISLYQQQVLHFSALKAGLGELPFTAVLVLFAPLGPVLLPKIGLRPIILIGSVVSAGSLVLFAEQASPTAGLGSAIIVPGIVLGVGMSLLFIPLTIAAVEGVPPEQHGIASGVLNMTRTVGGAIGLAVISTVVASRTSHRLLAGRPTPVALTDGFRLGFTISAVLMALCAVAAVVVFRGSAATASATIPGPTSGAGAAGESAAVAEA</sequence>